<keyword evidence="3" id="KW-1185">Reference proteome</keyword>
<dbReference type="AlphaFoldDB" id="A0A401P592"/>
<evidence type="ECO:0000256" key="1">
    <source>
        <dbReference type="SAM" id="MobiDB-lite"/>
    </source>
</evidence>
<dbReference type="Proteomes" id="UP000288216">
    <property type="component" value="Unassembled WGS sequence"/>
</dbReference>
<name>A0A401P592_SCYTO</name>
<evidence type="ECO:0000313" key="3">
    <source>
        <dbReference type="Proteomes" id="UP000288216"/>
    </source>
</evidence>
<feature type="region of interest" description="Disordered" evidence="1">
    <location>
        <begin position="124"/>
        <end position="177"/>
    </location>
</feature>
<evidence type="ECO:0000313" key="2">
    <source>
        <dbReference type="EMBL" id="GCB68299.1"/>
    </source>
</evidence>
<accession>A0A401P592</accession>
<organism evidence="2 3">
    <name type="scientific">Scyliorhinus torazame</name>
    <name type="common">Cloudy catshark</name>
    <name type="synonym">Catulus torazame</name>
    <dbReference type="NCBI Taxonomy" id="75743"/>
    <lineage>
        <taxon>Eukaryota</taxon>
        <taxon>Metazoa</taxon>
        <taxon>Chordata</taxon>
        <taxon>Craniata</taxon>
        <taxon>Vertebrata</taxon>
        <taxon>Chondrichthyes</taxon>
        <taxon>Elasmobranchii</taxon>
        <taxon>Galeomorphii</taxon>
        <taxon>Galeoidea</taxon>
        <taxon>Carcharhiniformes</taxon>
        <taxon>Scyliorhinidae</taxon>
        <taxon>Scyliorhinus</taxon>
    </lineage>
</organism>
<dbReference type="EMBL" id="BFAA01004460">
    <property type="protein sequence ID" value="GCB68299.1"/>
    <property type="molecule type" value="Genomic_DNA"/>
</dbReference>
<gene>
    <name evidence="2" type="ORF">scyTo_0010376</name>
</gene>
<proteinExistence type="predicted"/>
<protein>
    <submittedName>
        <fullName evidence="2">Uncharacterized protein</fullName>
    </submittedName>
</protein>
<reference evidence="2 3" key="1">
    <citation type="journal article" date="2018" name="Nat. Ecol. Evol.">
        <title>Shark genomes provide insights into elasmobranch evolution and the origin of vertebrates.</title>
        <authorList>
            <person name="Hara Y"/>
            <person name="Yamaguchi K"/>
            <person name="Onimaru K"/>
            <person name="Kadota M"/>
            <person name="Koyanagi M"/>
            <person name="Keeley SD"/>
            <person name="Tatsumi K"/>
            <person name="Tanaka K"/>
            <person name="Motone F"/>
            <person name="Kageyama Y"/>
            <person name="Nozu R"/>
            <person name="Adachi N"/>
            <person name="Nishimura O"/>
            <person name="Nakagawa R"/>
            <person name="Tanegashima C"/>
            <person name="Kiyatake I"/>
            <person name="Matsumoto R"/>
            <person name="Murakumo K"/>
            <person name="Nishida K"/>
            <person name="Terakita A"/>
            <person name="Kuratani S"/>
            <person name="Sato K"/>
            <person name="Hyodo S Kuraku.S."/>
        </authorList>
    </citation>
    <scope>NUCLEOTIDE SEQUENCE [LARGE SCALE GENOMIC DNA]</scope>
</reference>
<comment type="caution">
    <text evidence="2">The sequence shown here is derived from an EMBL/GenBank/DDBJ whole genome shotgun (WGS) entry which is preliminary data.</text>
</comment>
<sequence length="177" mass="19445">MLVKDISLVDTFQRQKGEDARRYSAGHAAPEERGAELAAQVNDLRSKLGTGFMNESVNDRFHPEEGCPRPLLPFQACHWTELPPGTAPRDCLRLVGRRNPAHLWRDADVNAAAAECQALDVASAGEGEGAGSHPETLTETQREGEPGTHSRKQAAKQLHSATHTHNQWKKLHSSEKT</sequence>